<gene>
    <name evidence="10" type="ORF">SLS62_005964</name>
</gene>
<comment type="subcellular location">
    <subcellularLocation>
        <location evidence="1">Endoplasmic reticulum membrane</location>
        <topology evidence="1">Multi-pass membrane protein</topology>
    </subcellularLocation>
</comment>
<feature type="transmembrane region" description="Helical" evidence="8">
    <location>
        <begin position="120"/>
        <end position="146"/>
    </location>
</feature>
<dbReference type="AlphaFoldDB" id="A0AAN9URG5"/>
<dbReference type="Proteomes" id="UP001320420">
    <property type="component" value="Unassembled WGS sequence"/>
</dbReference>
<keyword evidence="4" id="KW-0256">Endoplasmic reticulum</keyword>
<evidence type="ECO:0000256" key="2">
    <source>
        <dbReference type="ARBA" id="ARBA00009096"/>
    </source>
</evidence>
<name>A0AAN9URG5_9PEZI</name>
<accession>A0AAN9URG5</accession>
<evidence type="ECO:0000313" key="10">
    <source>
        <dbReference type="EMBL" id="KAK7752002.1"/>
    </source>
</evidence>
<dbReference type="InterPro" id="IPR051987">
    <property type="entry name" value="Sigma-2_receptor-like"/>
</dbReference>
<protein>
    <recommendedName>
        <fullName evidence="9">EXPERA domain-containing protein</fullName>
    </recommendedName>
</protein>
<dbReference type="Pfam" id="PF05241">
    <property type="entry name" value="EBP"/>
    <property type="match status" value="1"/>
</dbReference>
<dbReference type="InterPro" id="IPR033118">
    <property type="entry name" value="EXPERA"/>
</dbReference>
<keyword evidence="3 7" id="KW-0812">Transmembrane</keyword>
<evidence type="ECO:0000256" key="5">
    <source>
        <dbReference type="ARBA" id="ARBA00022989"/>
    </source>
</evidence>
<comment type="caution">
    <text evidence="10">The sequence shown here is derived from an EMBL/GenBank/DDBJ whole genome shotgun (WGS) entry which is preliminary data.</text>
</comment>
<dbReference type="PANTHER" id="PTHR31204">
    <property type="entry name" value="SIGMA INTRACELLULAR RECEPTOR 2"/>
    <property type="match status" value="1"/>
</dbReference>
<dbReference type="PIRSF" id="PIRSF031032">
    <property type="entry name" value="TMP_97_prd"/>
    <property type="match status" value="1"/>
</dbReference>
<dbReference type="PROSITE" id="PS51751">
    <property type="entry name" value="EXPERA"/>
    <property type="match status" value="1"/>
</dbReference>
<comment type="similarity">
    <text evidence="2">Belongs to the TMEM97/sigma-2 receptor family.</text>
</comment>
<evidence type="ECO:0000259" key="9">
    <source>
        <dbReference type="PROSITE" id="PS51751"/>
    </source>
</evidence>
<keyword evidence="11" id="KW-1185">Reference proteome</keyword>
<evidence type="ECO:0000256" key="3">
    <source>
        <dbReference type="ARBA" id="ARBA00022692"/>
    </source>
</evidence>
<organism evidence="10 11">
    <name type="scientific">Diatrype stigma</name>
    <dbReference type="NCBI Taxonomy" id="117547"/>
    <lineage>
        <taxon>Eukaryota</taxon>
        <taxon>Fungi</taxon>
        <taxon>Dikarya</taxon>
        <taxon>Ascomycota</taxon>
        <taxon>Pezizomycotina</taxon>
        <taxon>Sordariomycetes</taxon>
        <taxon>Xylariomycetidae</taxon>
        <taxon>Xylariales</taxon>
        <taxon>Diatrypaceae</taxon>
        <taxon>Diatrype</taxon>
    </lineage>
</organism>
<evidence type="ECO:0000256" key="4">
    <source>
        <dbReference type="ARBA" id="ARBA00022824"/>
    </source>
</evidence>
<feature type="domain" description="EXPERA" evidence="9">
    <location>
        <begin position="10"/>
        <end position="176"/>
    </location>
</feature>
<evidence type="ECO:0000256" key="1">
    <source>
        <dbReference type="ARBA" id="ARBA00004477"/>
    </source>
</evidence>
<feature type="transmembrane region" description="Helical" evidence="8">
    <location>
        <begin position="76"/>
        <end position="99"/>
    </location>
</feature>
<evidence type="ECO:0000256" key="7">
    <source>
        <dbReference type="PROSITE-ProRule" id="PRU01087"/>
    </source>
</evidence>
<sequence>MASSTARRWLDKVYLVYFLIHIPVLFCVDLVPLYPAWLWVPADAPLHCLHDLRVYYLETYNDRFFAPPPAEVPSFFALYALMEAFFHLPVSVWAAGRLLSGGGKVKGGERRKKEGSLDDGGAELLLLVYGIQTVLTTATCMYEAWLWDPAVVSADQKLVLLGGFYGGYLAVAVVLTVDMYTRLLKRLRIADTAMKKIQ</sequence>
<reference evidence="10 11" key="1">
    <citation type="submission" date="2024-02" db="EMBL/GenBank/DDBJ databases">
        <title>De novo assembly and annotation of 12 fungi associated with fruit tree decline syndrome in Ontario, Canada.</title>
        <authorList>
            <person name="Sulman M."/>
            <person name="Ellouze W."/>
            <person name="Ilyukhin E."/>
        </authorList>
    </citation>
    <scope>NUCLEOTIDE SEQUENCE [LARGE SCALE GENOMIC DNA]</scope>
    <source>
        <strain evidence="10 11">M11/M66-122</strain>
    </source>
</reference>
<proteinExistence type="inferred from homology"/>
<dbReference type="PANTHER" id="PTHR31204:SF1">
    <property type="entry name" value="SIGMA INTRACELLULAR RECEPTOR 2"/>
    <property type="match status" value="1"/>
</dbReference>
<dbReference type="EMBL" id="JAKJXP020000042">
    <property type="protein sequence ID" value="KAK7752002.1"/>
    <property type="molecule type" value="Genomic_DNA"/>
</dbReference>
<feature type="transmembrane region" description="Helical" evidence="8">
    <location>
        <begin position="158"/>
        <end position="180"/>
    </location>
</feature>
<evidence type="ECO:0000313" key="11">
    <source>
        <dbReference type="Proteomes" id="UP001320420"/>
    </source>
</evidence>
<dbReference type="InterPro" id="IPR016964">
    <property type="entry name" value="Sigma2_recept"/>
</dbReference>
<evidence type="ECO:0000256" key="6">
    <source>
        <dbReference type="ARBA" id="ARBA00023136"/>
    </source>
</evidence>
<feature type="transmembrane region" description="Helical" evidence="8">
    <location>
        <begin position="12"/>
        <end position="34"/>
    </location>
</feature>
<keyword evidence="6 7" id="KW-0472">Membrane</keyword>
<keyword evidence="5 7" id="KW-1133">Transmembrane helix</keyword>
<evidence type="ECO:0000256" key="8">
    <source>
        <dbReference type="SAM" id="Phobius"/>
    </source>
</evidence>
<dbReference type="GO" id="GO:0005789">
    <property type="term" value="C:endoplasmic reticulum membrane"/>
    <property type="evidence" value="ECO:0007669"/>
    <property type="project" value="UniProtKB-SubCell"/>
</dbReference>